<protein>
    <submittedName>
        <fullName evidence="1">Uncharacterized protein</fullName>
    </submittedName>
</protein>
<reference evidence="1" key="1">
    <citation type="journal article" date="2021" name="Proc. Natl. Acad. Sci. U.S.A.">
        <title>A Catalog of Tens of Thousands of Viruses from Human Metagenomes Reveals Hidden Associations with Chronic Diseases.</title>
        <authorList>
            <person name="Tisza M.J."/>
            <person name="Buck C.B."/>
        </authorList>
    </citation>
    <scope>NUCLEOTIDE SEQUENCE</scope>
    <source>
        <strain evidence="1">Ct6d71</strain>
    </source>
</reference>
<evidence type="ECO:0000313" key="1">
    <source>
        <dbReference type="EMBL" id="DAE25396.1"/>
    </source>
</evidence>
<dbReference type="EMBL" id="BK015797">
    <property type="protein sequence ID" value="DAE25396.1"/>
    <property type="molecule type" value="Genomic_DNA"/>
</dbReference>
<name>A0A8S5R385_9CAUD</name>
<organism evidence="1">
    <name type="scientific">Siphoviridae sp. ct6d71</name>
    <dbReference type="NCBI Taxonomy" id="2826298"/>
    <lineage>
        <taxon>Viruses</taxon>
        <taxon>Duplodnaviria</taxon>
        <taxon>Heunggongvirae</taxon>
        <taxon>Uroviricota</taxon>
        <taxon>Caudoviricetes</taxon>
    </lineage>
</organism>
<accession>A0A8S5R385</accession>
<proteinExistence type="predicted"/>
<sequence>MVVLGEPSDYTNYIALDGDDAFYLHQAGCAPKFKSGDGTLWFKKNKKTLKIVKKLGIDIEEIGE</sequence>